<keyword evidence="2" id="KW-1185">Reference proteome</keyword>
<name>A0ABD0KK63_9CAEN</name>
<gene>
    <name evidence="1" type="ORF">BaRGS_00021320</name>
</gene>
<evidence type="ECO:0008006" key="3">
    <source>
        <dbReference type="Google" id="ProtNLM"/>
    </source>
</evidence>
<dbReference type="PRINTS" id="PR00749">
    <property type="entry name" value="LYSOZYMEG"/>
</dbReference>
<dbReference type="PANTHER" id="PTHR31698">
    <property type="entry name" value="LYSOZYME G FAMILY MEMBER"/>
    <property type="match status" value="1"/>
</dbReference>
<reference evidence="1 2" key="1">
    <citation type="journal article" date="2023" name="Sci. Data">
        <title>Genome assembly of the Korean intertidal mud-creeper Batillaria attramentaria.</title>
        <authorList>
            <person name="Patra A.K."/>
            <person name="Ho P.T."/>
            <person name="Jun S."/>
            <person name="Lee S.J."/>
            <person name="Kim Y."/>
            <person name="Won Y.J."/>
        </authorList>
    </citation>
    <scope>NUCLEOTIDE SEQUENCE [LARGE SCALE GENOMIC DNA]</scope>
    <source>
        <strain evidence="1">Wonlab-2016</strain>
    </source>
</reference>
<dbReference type="SUPFAM" id="SSF53955">
    <property type="entry name" value="Lysozyme-like"/>
    <property type="match status" value="1"/>
</dbReference>
<dbReference type="Proteomes" id="UP001519460">
    <property type="component" value="Unassembled WGS sequence"/>
</dbReference>
<dbReference type="InterPro" id="IPR023346">
    <property type="entry name" value="Lysozyme-like_dom_sf"/>
</dbReference>
<evidence type="ECO:0000313" key="2">
    <source>
        <dbReference type="Proteomes" id="UP001519460"/>
    </source>
</evidence>
<dbReference type="Gene3D" id="1.10.530.10">
    <property type="match status" value="1"/>
</dbReference>
<dbReference type="InterPro" id="IPR002152">
    <property type="entry name" value="Glyco_hydro_23"/>
</dbReference>
<dbReference type="EMBL" id="JACVVK020000164">
    <property type="protein sequence ID" value="KAK7487479.1"/>
    <property type="molecule type" value="Genomic_DNA"/>
</dbReference>
<dbReference type="AlphaFoldDB" id="A0ABD0KK63"/>
<dbReference type="PANTHER" id="PTHR31698:SF8">
    <property type="entry name" value="LYSOZYME G-RELATED"/>
    <property type="match status" value="1"/>
</dbReference>
<proteinExistence type="predicted"/>
<comment type="caution">
    <text evidence="1">The sequence shown here is derived from an EMBL/GenBank/DDBJ whole genome shotgun (WGS) entry which is preliminary data.</text>
</comment>
<accession>A0ABD0KK63</accession>
<protein>
    <recommendedName>
        <fullName evidence="3">Lysozyme</fullName>
    </recommendedName>
</protein>
<evidence type="ECO:0000313" key="1">
    <source>
        <dbReference type="EMBL" id="KAK7487479.1"/>
    </source>
</evidence>
<sequence>HTLTSGSHAGAHGIGCVKTGCCQYGLQIASLCAGDNVCCFTSDTCGGTSSGGSGVAASRSDVDVRITELNGLKTCFVNWGNAHCIEPALLAAVASRETQGGALLDSRGYGDNGNGYGIMQCDIHTSGLDCTRCSPRSCCHLEMMSAFLIEKIKLVQSRHTSWSKDQQLQGGVAAYNYFPSGTSFSAVDSHTTGHDYSNDVIARAQWLKNHYHYY</sequence>
<feature type="non-terminal residue" evidence="1">
    <location>
        <position position="1"/>
    </location>
</feature>
<organism evidence="1 2">
    <name type="scientific">Batillaria attramentaria</name>
    <dbReference type="NCBI Taxonomy" id="370345"/>
    <lineage>
        <taxon>Eukaryota</taxon>
        <taxon>Metazoa</taxon>
        <taxon>Spiralia</taxon>
        <taxon>Lophotrochozoa</taxon>
        <taxon>Mollusca</taxon>
        <taxon>Gastropoda</taxon>
        <taxon>Caenogastropoda</taxon>
        <taxon>Sorbeoconcha</taxon>
        <taxon>Cerithioidea</taxon>
        <taxon>Batillariidae</taxon>
        <taxon>Batillaria</taxon>
    </lineage>
</organism>